<dbReference type="HOGENOM" id="CLU_2699325_0_0_6"/>
<protein>
    <submittedName>
        <fullName evidence="1">Uncharacterized protein</fullName>
    </submittedName>
</protein>
<name>A0A097ENG5_9GAMM</name>
<sequence>MKNNFFNNNGVLIVASSINDALEQAMPRIRPRSQCFYRKNIAEELSKYGETLVDVHAGCGIHFKIILDEVKDA</sequence>
<dbReference type="RefSeq" id="WP_040008568.1">
    <property type="nucleotide sequence ID" value="NZ_CP009574.1"/>
</dbReference>
<proteinExistence type="predicted"/>
<evidence type="ECO:0000313" key="2">
    <source>
        <dbReference type="Proteomes" id="UP000029672"/>
    </source>
</evidence>
<organism evidence="1 2">
    <name type="scientific">Candidatus Francisella endociliophora</name>
    <dbReference type="NCBI Taxonomy" id="653937"/>
    <lineage>
        <taxon>Bacteria</taxon>
        <taxon>Pseudomonadati</taxon>
        <taxon>Pseudomonadota</taxon>
        <taxon>Gammaproteobacteria</taxon>
        <taxon>Thiotrichales</taxon>
        <taxon>Francisellaceae</taxon>
        <taxon>Francisella</taxon>
    </lineage>
</organism>
<reference evidence="1 2" key="1">
    <citation type="submission" date="2014-10" db="EMBL/GenBank/DDBJ databases">
        <title>Whole genome sequence of Francisella endociliophora strain FSC1006, isolated from a laboratory culture of the marine ciliate Euplotes raikovi.</title>
        <authorList>
            <person name="Granberg M."/>
            <person name="Backman S."/>
            <person name="Lundmark E."/>
            <person name="Nilsson E."/>
            <person name="Karlsson E."/>
            <person name="Thelaus J."/>
            <person name="Ohrman C."/>
            <person name="Larkeryd A."/>
            <person name="Stenberg P."/>
        </authorList>
    </citation>
    <scope>NUCLEOTIDE SEQUENCE [LARGE SCALE GENOMIC DNA]</scope>
    <source>
        <strain evidence="1 2">FSC1006</strain>
    </source>
</reference>
<dbReference type="STRING" id="1547445.LO80_03415"/>
<dbReference type="EMBL" id="CP009574">
    <property type="protein sequence ID" value="AIT09108.1"/>
    <property type="molecule type" value="Genomic_DNA"/>
</dbReference>
<gene>
    <name evidence="1" type="ORF">LO80_03415</name>
</gene>
<dbReference type="Proteomes" id="UP000029672">
    <property type="component" value="Chromosome"/>
</dbReference>
<dbReference type="AlphaFoldDB" id="A0A097ENG5"/>
<evidence type="ECO:0000313" key="1">
    <source>
        <dbReference type="EMBL" id="AIT09108.1"/>
    </source>
</evidence>
<accession>A0A097ENG5</accession>
<keyword evidence="2" id="KW-1185">Reference proteome</keyword>
<dbReference type="KEGG" id="frf:LO80_03415"/>